<sequence length="177" mass="19822">MAAYLSLAAIQVVIDSVDSDPTPGNGVKALSNTLLHLYFLVTDGWIIAPQRHGLDSIILRIHHYQRRYPDDLAPIHHTVTLAGPATGDNTKASLRQLEEALDVSNPDPVSGRCWAVLFRGLELRFFEYHRSLPVGERLVSWALESQSLGDSFHVRNDSVVVEEMLQYMTQHSIPDPR</sequence>
<organism evidence="1 2">
    <name type="scientific">Aspergillus melleus</name>
    <dbReference type="NCBI Taxonomy" id="138277"/>
    <lineage>
        <taxon>Eukaryota</taxon>
        <taxon>Fungi</taxon>
        <taxon>Dikarya</taxon>
        <taxon>Ascomycota</taxon>
        <taxon>Pezizomycotina</taxon>
        <taxon>Eurotiomycetes</taxon>
        <taxon>Eurotiomycetidae</taxon>
        <taxon>Eurotiales</taxon>
        <taxon>Aspergillaceae</taxon>
        <taxon>Aspergillus</taxon>
        <taxon>Aspergillus subgen. Circumdati</taxon>
    </lineage>
</organism>
<evidence type="ECO:0000313" key="2">
    <source>
        <dbReference type="Proteomes" id="UP001177260"/>
    </source>
</evidence>
<dbReference type="EMBL" id="JAOPJF010000034">
    <property type="protein sequence ID" value="KAK1144003.1"/>
    <property type="molecule type" value="Genomic_DNA"/>
</dbReference>
<name>A0ACC3B121_9EURO</name>
<evidence type="ECO:0000313" key="1">
    <source>
        <dbReference type="EMBL" id="KAK1144003.1"/>
    </source>
</evidence>
<reference evidence="1 2" key="1">
    <citation type="journal article" date="2023" name="ACS Omega">
        <title>Identification of the Neoaspergillic Acid Biosynthesis Gene Cluster by Establishing an In Vitro CRISPR-Ribonucleoprotein Genetic System in Aspergillus melleus.</title>
        <authorList>
            <person name="Yuan B."/>
            <person name="Grau M.F."/>
            <person name="Murata R.M."/>
            <person name="Torok T."/>
            <person name="Venkateswaran K."/>
            <person name="Stajich J.E."/>
            <person name="Wang C.C.C."/>
        </authorList>
    </citation>
    <scope>NUCLEOTIDE SEQUENCE [LARGE SCALE GENOMIC DNA]</scope>
    <source>
        <strain evidence="1 2">IMV 1140</strain>
    </source>
</reference>
<gene>
    <name evidence="1" type="ORF">N8T08_005912</name>
</gene>
<accession>A0ACC3B121</accession>
<protein>
    <submittedName>
        <fullName evidence="1">Uncharacterized protein</fullName>
    </submittedName>
</protein>
<comment type="caution">
    <text evidence="1">The sequence shown here is derived from an EMBL/GenBank/DDBJ whole genome shotgun (WGS) entry which is preliminary data.</text>
</comment>
<keyword evidence="2" id="KW-1185">Reference proteome</keyword>
<proteinExistence type="predicted"/>
<dbReference type="Proteomes" id="UP001177260">
    <property type="component" value="Unassembled WGS sequence"/>
</dbReference>